<feature type="domain" description="DUF4378" evidence="3">
    <location>
        <begin position="609"/>
        <end position="753"/>
    </location>
</feature>
<keyword evidence="5" id="KW-1185">Reference proteome</keyword>
<dbReference type="PANTHER" id="PTHR47212">
    <property type="entry name" value="ADHESIN-LIKE PROTEIN, PUTATIVE (DUF3741)-RELATED"/>
    <property type="match status" value="1"/>
</dbReference>
<feature type="compositionally biased region" description="Basic and acidic residues" evidence="1">
    <location>
        <begin position="499"/>
        <end position="520"/>
    </location>
</feature>
<evidence type="ECO:0000256" key="1">
    <source>
        <dbReference type="SAM" id="MobiDB-lite"/>
    </source>
</evidence>
<evidence type="ECO:0000256" key="2">
    <source>
        <dbReference type="SAM" id="SignalP"/>
    </source>
</evidence>
<dbReference type="PANTHER" id="PTHR47212:SF7">
    <property type="entry name" value="PHOSPHATIDYLINOSITOL N-ACETYGLUCOSAMINLYTRANSFERASE SUBUNIT P-LIKE PROTEIN"/>
    <property type="match status" value="1"/>
</dbReference>
<evidence type="ECO:0000313" key="5">
    <source>
        <dbReference type="Proteomes" id="UP000836841"/>
    </source>
</evidence>
<name>A0AAU9S9A0_THLAR</name>
<dbReference type="Proteomes" id="UP000836841">
    <property type="component" value="Chromosome 4"/>
</dbReference>
<proteinExistence type="predicted"/>
<protein>
    <recommendedName>
        <fullName evidence="3">DUF4378 domain-containing protein</fullName>
    </recommendedName>
</protein>
<organism evidence="4 5">
    <name type="scientific">Thlaspi arvense</name>
    <name type="common">Field penny-cress</name>
    <dbReference type="NCBI Taxonomy" id="13288"/>
    <lineage>
        <taxon>Eukaryota</taxon>
        <taxon>Viridiplantae</taxon>
        <taxon>Streptophyta</taxon>
        <taxon>Embryophyta</taxon>
        <taxon>Tracheophyta</taxon>
        <taxon>Spermatophyta</taxon>
        <taxon>Magnoliopsida</taxon>
        <taxon>eudicotyledons</taxon>
        <taxon>Gunneridae</taxon>
        <taxon>Pentapetalae</taxon>
        <taxon>rosids</taxon>
        <taxon>malvids</taxon>
        <taxon>Brassicales</taxon>
        <taxon>Brassicaceae</taxon>
        <taxon>Thlaspideae</taxon>
        <taxon>Thlaspi</taxon>
    </lineage>
</organism>
<reference evidence="4 5" key="1">
    <citation type="submission" date="2022-03" db="EMBL/GenBank/DDBJ databases">
        <authorList>
            <person name="Nunn A."/>
            <person name="Chopra R."/>
            <person name="Nunn A."/>
            <person name="Contreras Garrido A."/>
        </authorList>
    </citation>
    <scope>NUCLEOTIDE SEQUENCE [LARGE SCALE GENOMIC DNA]</scope>
</reference>
<keyword evidence="2" id="KW-0732">Signal</keyword>
<feature type="chain" id="PRO_5043840945" description="DUF4378 domain-containing protein" evidence="2">
    <location>
        <begin position="25"/>
        <end position="775"/>
    </location>
</feature>
<dbReference type="EMBL" id="OU466860">
    <property type="protein sequence ID" value="CAH2057776.1"/>
    <property type="molecule type" value="Genomic_DNA"/>
</dbReference>
<feature type="region of interest" description="Disordered" evidence="1">
    <location>
        <begin position="499"/>
        <end position="548"/>
    </location>
</feature>
<evidence type="ECO:0000259" key="3">
    <source>
        <dbReference type="Pfam" id="PF14309"/>
    </source>
</evidence>
<dbReference type="AlphaFoldDB" id="A0AAU9S9A0"/>
<feature type="region of interest" description="Disordered" evidence="1">
    <location>
        <begin position="426"/>
        <end position="475"/>
    </location>
</feature>
<dbReference type="Pfam" id="PF14309">
    <property type="entry name" value="DUF4378"/>
    <property type="match status" value="1"/>
</dbReference>
<evidence type="ECO:0000313" key="4">
    <source>
        <dbReference type="EMBL" id="CAH2057776.1"/>
    </source>
</evidence>
<sequence length="775" mass="86694">MNNSSFSSTLSIFLFLQALDRILKIPLAEEEENREKQRKESIVDSLMEKEICTRDGIGCAWVFMSMFDFRHGGSNQKLLMDRKRGSKRIIGIETKVEKNLTCDCDCEESEAGMQSVKKLIEEEIDEKAQQKCDFECRGGTKARSRKRGSRNCSKASEDINVLVAGDDDHAEKTDDQCDVDSINDDSEEKFSELIKRLIAQKESEAESCKNLVDSKEESFLNIGTPISGDSQRIKETISSNGSRSSQCTQTIVILKPEPNSSSPGAHAAGNKARNGRFGSRFILRRIRRRLKSTVGKNPCNVQHDSDALSSNMSQNCCLGEDIETISGRHVSDGEMFPDIASKRELEKEESIHGSEDSKKSMCGIYIAAKKHLSDMLAEGDVDVDLPDKEVPRILGKILALPEFSTPESSPRIMTLAHDFAGHQITEKPKFQQCSSEDYSETLGLDSNKPEETSSTSDMPFPGVGVSDTGEEEKTVLDSLSEGVSFSILHQDTYVDEDKFETHDEDEHKQPLEKESFEESHSPCSPPPSSSAKTSECQDNAIDVPGKSSPVSVLEPLFTDDDLSPYSSRFSSVEMRLQPLCIRFDEPESPRPDKDNDVMTSRINDKELTLAYIEAVVKSSELNWEELLTRSFYSEQLLEQALMDDIDFCSTDFCTDKKLLFDCINEVLMELCEHGPWISLAKPAVRFCPEMENAAEVVQEEVYWHLLPLPSPHTLDQIVRKDLARAGCWMDLRFDIGCIGSETGEIILDELLEEIISNCTDLFLAGTVNTMQLLIP</sequence>
<dbReference type="InterPro" id="IPR025486">
    <property type="entry name" value="DUF4378"/>
</dbReference>
<feature type="signal peptide" evidence="2">
    <location>
        <begin position="1"/>
        <end position="24"/>
    </location>
</feature>
<gene>
    <name evidence="4" type="ORF">TAV2_LOCUS12397</name>
</gene>
<accession>A0AAU9S9A0</accession>